<dbReference type="Gene3D" id="3.90.180.10">
    <property type="entry name" value="Medium-chain alcohol dehydrogenases, catalytic domain"/>
    <property type="match status" value="1"/>
</dbReference>
<gene>
    <name evidence="2" type="ORF">FB467_2109</name>
</gene>
<evidence type="ECO:0000313" key="2">
    <source>
        <dbReference type="EMBL" id="TQL50982.1"/>
    </source>
</evidence>
<evidence type="ECO:0000259" key="1">
    <source>
        <dbReference type="SMART" id="SM00829"/>
    </source>
</evidence>
<dbReference type="EMBL" id="VFOP01000001">
    <property type="protein sequence ID" value="TQL50982.1"/>
    <property type="molecule type" value="Genomic_DNA"/>
</dbReference>
<dbReference type="GO" id="GO:0016491">
    <property type="term" value="F:oxidoreductase activity"/>
    <property type="evidence" value="ECO:0007669"/>
    <property type="project" value="InterPro"/>
</dbReference>
<accession>A0A542YSA6</accession>
<proteinExistence type="predicted"/>
<dbReference type="Pfam" id="PF13602">
    <property type="entry name" value="ADH_zinc_N_2"/>
    <property type="match status" value="1"/>
</dbReference>
<dbReference type="Gene3D" id="3.40.50.720">
    <property type="entry name" value="NAD(P)-binding Rossmann-like Domain"/>
    <property type="match status" value="1"/>
</dbReference>
<dbReference type="AlphaFoldDB" id="A0A542YSA6"/>
<dbReference type="Proteomes" id="UP000319516">
    <property type="component" value="Unassembled WGS sequence"/>
</dbReference>
<dbReference type="PANTHER" id="PTHR44013">
    <property type="entry name" value="ZINC-TYPE ALCOHOL DEHYDROGENASE-LIKE PROTEIN C16A3.02C"/>
    <property type="match status" value="1"/>
</dbReference>
<sequence length="310" mass="31627">MYDRYGPPEVLRLEELPRPVPGPKQVLVEVAATSVNLADWECLVGSPAYARYSGLRRPGNRVLGSDIAGRVAAVGSQVSGFAVGDEVYGECPMGGFAEYAVARASMLTHKPAGLTFAQASTLPQAGAIASQGVAGAGPGSRVLINGAGGGSGTFAVQLAKVAGAHVIGVDNAAKLDLINSLGADEVVDYGVTDFTDLDPCDLVLDLAAQRSVFAFRRILAPGGRYLVVGGPTRTLVRTATAGRLVGLSGGRRIGVLVVRPGPTSYADLAARCAAGQVEVRIDRTVGLDGVPGALGLVGTGRVLGKIVVEP</sequence>
<dbReference type="CDD" id="cd08267">
    <property type="entry name" value="MDR1"/>
    <property type="match status" value="1"/>
</dbReference>
<dbReference type="InterPro" id="IPR036291">
    <property type="entry name" value="NAD(P)-bd_dom_sf"/>
</dbReference>
<dbReference type="InterPro" id="IPR011032">
    <property type="entry name" value="GroES-like_sf"/>
</dbReference>
<dbReference type="InterPro" id="IPR052733">
    <property type="entry name" value="Chloroplast_QOR"/>
</dbReference>
<dbReference type="SUPFAM" id="SSF51735">
    <property type="entry name" value="NAD(P)-binding Rossmann-fold domains"/>
    <property type="match status" value="1"/>
</dbReference>
<dbReference type="SMART" id="SM00829">
    <property type="entry name" value="PKS_ER"/>
    <property type="match status" value="1"/>
</dbReference>
<keyword evidence="3" id="KW-1185">Reference proteome</keyword>
<organism evidence="2 3">
    <name type="scientific">Ornithinicoccus hortensis</name>
    <dbReference type="NCBI Taxonomy" id="82346"/>
    <lineage>
        <taxon>Bacteria</taxon>
        <taxon>Bacillati</taxon>
        <taxon>Actinomycetota</taxon>
        <taxon>Actinomycetes</taxon>
        <taxon>Micrococcales</taxon>
        <taxon>Intrasporangiaceae</taxon>
        <taxon>Ornithinicoccus</taxon>
    </lineage>
</organism>
<dbReference type="InterPro" id="IPR013154">
    <property type="entry name" value="ADH-like_N"/>
</dbReference>
<evidence type="ECO:0000313" key="3">
    <source>
        <dbReference type="Proteomes" id="UP000319516"/>
    </source>
</evidence>
<dbReference type="SUPFAM" id="SSF50129">
    <property type="entry name" value="GroES-like"/>
    <property type="match status" value="1"/>
</dbReference>
<dbReference type="PANTHER" id="PTHR44013:SF1">
    <property type="entry name" value="ZINC-TYPE ALCOHOL DEHYDROGENASE-LIKE PROTEIN C16A3.02C"/>
    <property type="match status" value="1"/>
</dbReference>
<dbReference type="Pfam" id="PF08240">
    <property type="entry name" value="ADH_N"/>
    <property type="match status" value="1"/>
</dbReference>
<comment type="caution">
    <text evidence="2">The sequence shown here is derived from an EMBL/GenBank/DDBJ whole genome shotgun (WGS) entry which is preliminary data.</text>
</comment>
<reference evidence="2 3" key="1">
    <citation type="submission" date="2019-06" db="EMBL/GenBank/DDBJ databases">
        <title>Sequencing the genomes of 1000 actinobacteria strains.</title>
        <authorList>
            <person name="Klenk H.-P."/>
        </authorList>
    </citation>
    <scope>NUCLEOTIDE SEQUENCE [LARGE SCALE GENOMIC DNA]</scope>
    <source>
        <strain evidence="2 3">DSM 12335</strain>
    </source>
</reference>
<feature type="domain" description="Enoyl reductase (ER)" evidence="1">
    <location>
        <begin position="6"/>
        <end position="308"/>
    </location>
</feature>
<name>A0A542YSA6_9MICO</name>
<protein>
    <submittedName>
        <fullName evidence="2">NADPH:quinone reductase-like Zn-dependent oxidoreductase</fullName>
    </submittedName>
</protein>
<dbReference type="InterPro" id="IPR020843">
    <property type="entry name" value="ER"/>
</dbReference>